<evidence type="ECO:0000313" key="3">
    <source>
        <dbReference type="Proteomes" id="UP000030745"/>
    </source>
</evidence>
<keyword evidence="1" id="KW-0732">Signal</keyword>
<accession>A0A067CJB8</accession>
<sequence length="198" mass="23213">MSLLRVLGLCSVLAMALVNATAMNTTTVPANKTGNLRVEDAALNWPDLTDKWGVQRVLRSPHYWVPVERLDSYMTIWNTIVNTRRATDAGGKVWHVLKSNGATEFNMLRNVQDDLCLDAWWNPAANKPFVHGYKCNRDEVNQRWEWDFNDWNRGTMIRSKRHIGWCLLIPKFGDSRMEMCSYENHDLFFQFRQWKNDF</sequence>
<dbReference type="OMA" id="VTIWNTI"/>
<dbReference type="Proteomes" id="UP000030745">
    <property type="component" value="Unassembled WGS sequence"/>
</dbReference>
<gene>
    <name evidence="2" type="ORF">SPRG_07622</name>
</gene>
<proteinExistence type="predicted"/>
<keyword evidence="3" id="KW-1185">Reference proteome</keyword>
<dbReference type="GeneID" id="24129878"/>
<organism evidence="2 3">
    <name type="scientific">Saprolegnia parasitica (strain CBS 223.65)</name>
    <dbReference type="NCBI Taxonomy" id="695850"/>
    <lineage>
        <taxon>Eukaryota</taxon>
        <taxon>Sar</taxon>
        <taxon>Stramenopiles</taxon>
        <taxon>Oomycota</taxon>
        <taxon>Saprolegniomycetes</taxon>
        <taxon>Saprolegniales</taxon>
        <taxon>Saprolegniaceae</taxon>
        <taxon>Saprolegnia</taxon>
    </lineage>
</organism>
<evidence type="ECO:0000313" key="2">
    <source>
        <dbReference type="EMBL" id="KDO26907.1"/>
    </source>
</evidence>
<dbReference type="SUPFAM" id="SSF50370">
    <property type="entry name" value="Ricin B-like lectins"/>
    <property type="match status" value="1"/>
</dbReference>
<evidence type="ECO:0000256" key="1">
    <source>
        <dbReference type="SAM" id="SignalP"/>
    </source>
</evidence>
<feature type="signal peptide" evidence="1">
    <location>
        <begin position="1"/>
        <end position="22"/>
    </location>
</feature>
<reference evidence="2 3" key="1">
    <citation type="journal article" date="2013" name="PLoS Genet.">
        <title>Distinctive expansion of potential virulence genes in the genome of the oomycete fish pathogen Saprolegnia parasitica.</title>
        <authorList>
            <person name="Jiang R.H."/>
            <person name="de Bruijn I."/>
            <person name="Haas B.J."/>
            <person name="Belmonte R."/>
            <person name="Lobach L."/>
            <person name="Christie J."/>
            <person name="van den Ackerveken G."/>
            <person name="Bottin A."/>
            <person name="Bulone V."/>
            <person name="Diaz-Moreno S.M."/>
            <person name="Dumas B."/>
            <person name="Fan L."/>
            <person name="Gaulin E."/>
            <person name="Govers F."/>
            <person name="Grenville-Briggs L.J."/>
            <person name="Horner N.R."/>
            <person name="Levin J.Z."/>
            <person name="Mammella M."/>
            <person name="Meijer H.J."/>
            <person name="Morris P."/>
            <person name="Nusbaum C."/>
            <person name="Oome S."/>
            <person name="Phillips A.J."/>
            <person name="van Rooyen D."/>
            <person name="Rzeszutek E."/>
            <person name="Saraiva M."/>
            <person name="Secombes C.J."/>
            <person name="Seidl M.F."/>
            <person name="Snel B."/>
            <person name="Stassen J.H."/>
            <person name="Sykes S."/>
            <person name="Tripathy S."/>
            <person name="van den Berg H."/>
            <person name="Vega-Arreguin J.C."/>
            <person name="Wawra S."/>
            <person name="Young S.K."/>
            <person name="Zeng Q."/>
            <person name="Dieguez-Uribeondo J."/>
            <person name="Russ C."/>
            <person name="Tyler B.M."/>
            <person name="van West P."/>
        </authorList>
    </citation>
    <scope>NUCLEOTIDE SEQUENCE [LARGE SCALE GENOMIC DNA]</scope>
    <source>
        <strain evidence="2 3">CBS 223.65</strain>
    </source>
</reference>
<protein>
    <submittedName>
        <fullName evidence="2">Uncharacterized protein</fullName>
    </submittedName>
</protein>
<dbReference type="AlphaFoldDB" id="A0A067CJB8"/>
<dbReference type="KEGG" id="spar:SPRG_07622"/>
<dbReference type="VEuPathDB" id="FungiDB:SPRG_07622"/>
<feature type="chain" id="PRO_5001634617" evidence="1">
    <location>
        <begin position="23"/>
        <end position="198"/>
    </location>
</feature>
<dbReference type="OrthoDB" id="10346539at2759"/>
<dbReference type="PROSITE" id="PS50231">
    <property type="entry name" value="RICIN_B_LECTIN"/>
    <property type="match status" value="1"/>
</dbReference>
<dbReference type="EMBL" id="KK583220">
    <property type="protein sequence ID" value="KDO26907.1"/>
    <property type="molecule type" value="Genomic_DNA"/>
</dbReference>
<dbReference type="RefSeq" id="XP_012202290.1">
    <property type="nucleotide sequence ID" value="XM_012346900.1"/>
</dbReference>
<name>A0A067CJB8_SAPPC</name>
<dbReference type="InterPro" id="IPR035992">
    <property type="entry name" value="Ricin_B-like_lectins"/>
</dbReference>
<dbReference type="Gene3D" id="2.80.10.50">
    <property type="match status" value="1"/>
</dbReference>